<proteinExistence type="predicted"/>
<dbReference type="EMBL" id="CZQD01000038">
    <property type="protein sequence ID" value="CUS57091.1"/>
    <property type="molecule type" value="Genomic_DNA"/>
</dbReference>
<evidence type="ECO:0000256" key="1">
    <source>
        <dbReference type="ARBA" id="ARBA00023002"/>
    </source>
</evidence>
<feature type="domain" description="FAD-binding" evidence="3">
    <location>
        <begin position="7"/>
        <end position="131"/>
    </location>
</feature>
<dbReference type="GO" id="GO:0071949">
    <property type="term" value="F:FAD binding"/>
    <property type="evidence" value="ECO:0007669"/>
    <property type="project" value="InterPro"/>
</dbReference>
<dbReference type="InterPro" id="IPR036188">
    <property type="entry name" value="FAD/NAD-bd_sf"/>
</dbReference>
<dbReference type="PANTHER" id="PTHR13789:SF309">
    <property type="entry name" value="PUTATIVE (AFU_ORTHOLOGUE AFUA_6G14510)-RELATED"/>
    <property type="match status" value="1"/>
</dbReference>
<evidence type="ECO:0000256" key="2">
    <source>
        <dbReference type="ARBA" id="ARBA00023033"/>
    </source>
</evidence>
<dbReference type="PANTHER" id="PTHR13789">
    <property type="entry name" value="MONOOXYGENASE"/>
    <property type="match status" value="1"/>
</dbReference>
<evidence type="ECO:0000259" key="3">
    <source>
        <dbReference type="Pfam" id="PF01494"/>
    </source>
</evidence>
<name>A0A160U0U0_9ZZZZ</name>
<dbReference type="AlphaFoldDB" id="A0A160U0U0"/>
<reference evidence="4" key="1">
    <citation type="submission" date="2015-10" db="EMBL/GenBank/DDBJ databases">
        <authorList>
            <person name="Gilbert D.G."/>
        </authorList>
    </citation>
    <scope>NUCLEOTIDE SEQUENCE</scope>
</reference>
<dbReference type="PRINTS" id="PR00420">
    <property type="entry name" value="RNGMNOXGNASE"/>
</dbReference>
<dbReference type="Gene3D" id="3.50.50.60">
    <property type="entry name" value="FAD/NAD(P)-binding domain"/>
    <property type="match status" value="1"/>
</dbReference>
<protein>
    <submittedName>
        <fullName evidence="4">Oxidoreductase</fullName>
    </submittedName>
</protein>
<feature type="domain" description="FAD-binding" evidence="3">
    <location>
        <begin position="242"/>
        <end position="319"/>
    </location>
</feature>
<dbReference type="InterPro" id="IPR050493">
    <property type="entry name" value="FAD-dep_Monooxygenase_BioMet"/>
</dbReference>
<accession>A0A160U0U0</accession>
<dbReference type="GO" id="GO:0004497">
    <property type="term" value="F:monooxygenase activity"/>
    <property type="evidence" value="ECO:0007669"/>
    <property type="project" value="UniProtKB-KW"/>
</dbReference>
<organism evidence="4">
    <name type="scientific">hydrothermal vent metagenome</name>
    <dbReference type="NCBI Taxonomy" id="652676"/>
    <lineage>
        <taxon>unclassified sequences</taxon>
        <taxon>metagenomes</taxon>
        <taxon>ecological metagenomes</taxon>
    </lineage>
</organism>
<dbReference type="SUPFAM" id="SSF51905">
    <property type="entry name" value="FAD/NAD(P)-binding domain"/>
    <property type="match status" value="1"/>
</dbReference>
<dbReference type="Pfam" id="PF01494">
    <property type="entry name" value="FAD_binding_3"/>
    <property type="match status" value="2"/>
</dbReference>
<sequence>MTSLRKIAIAGAGIGGLAAAALLAQAGHDVTVYDQFDAPGPVGSGLILQETGLTILGELGLRERAETLGAPIRRLHGQAVNSGRTVLDVRYDAIRPSLRGISIQRPVLFDLVYQAAREAGANIVPSTRIIAAQAVGGYLTTGDGKTLGPFDLVVDALGVRSPLSSRPRSQLAYGALWATLPWQEGYGFERNALAQRYRQARQMAGVMPSGRSEEEGVDTLTYFWSIRTDQYQAWKQAPLSAWRAEAVALWPETAVFLDQLKSHAQLTYAEYDHRTHAPAVNQRLVHIGDSWHAASPQLGQGANMALLDAYALSRALCVHDDLDRQLRHYTSMRSGHVRMFQTMSWLFTPVYQSDSTMLAWLRDWLAAPISKIPPAPKVLAAMVSGGMGRPLNRLGLKAGDVSFTAE</sequence>
<gene>
    <name evidence="4" type="ORF">MGWOODY_Hyp694</name>
</gene>
<evidence type="ECO:0000313" key="4">
    <source>
        <dbReference type="EMBL" id="CUS57091.1"/>
    </source>
</evidence>
<keyword evidence="1" id="KW-0560">Oxidoreductase</keyword>
<keyword evidence="2" id="KW-0503">Monooxygenase</keyword>
<dbReference type="InterPro" id="IPR002938">
    <property type="entry name" value="FAD-bd"/>
</dbReference>